<accession>A0A3E0UB03</accession>
<dbReference type="PROSITE" id="PS52015">
    <property type="entry name" value="TONB_CTD"/>
    <property type="match status" value="1"/>
</dbReference>
<dbReference type="SUPFAM" id="SSF74653">
    <property type="entry name" value="TolA/TonB C-terminal domain"/>
    <property type="match status" value="1"/>
</dbReference>
<evidence type="ECO:0000313" key="3">
    <source>
        <dbReference type="EMBL" id="REL34116.1"/>
    </source>
</evidence>
<dbReference type="EMBL" id="QUOV01000001">
    <property type="protein sequence ID" value="REL34116.1"/>
    <property type="molecule type" value="Genomic_DNA"/>
</dbReference>
<dbReference type="RefSeq" id="WP_115998795.1">
    <property type="nucleotide sequence ID" value="NZ_QUOV01000001.1"/>
</dbReference>
<feature type="domain" description="TonB C-terminal" evidence="2">
    <location>
        <begin position="17"/>
        <end position="111"/>
    </location>
</feature>
<proteinExistence type="predicted"/>
<evidence type="ECO:0000256" key="1">
    <source>
        <dbReference type="SAM" id="SignalP"/>
    </source>
</evidence>
<dbReference type="Gene3D" id="3.30.1150.10">
    <property type="match status" value="1"/>
</dbReference>
<dbReference type="Proteomes" id="UP000256999">
    <property type="component" value="Unassembled WGS sequence"/>
</dbReference>
<protein>
    <recommendedName>
        <fullName evidence="2">TonB C-terminal domain-containing protein</fullName>
    </recommendedName>
</protein>
<sequence>MRYILCLLFLSFACSSQVFIPAKLLDNANKKYREDSFASRVESYAYISFVINKEGKATDIVLIDKSDFRDISGVAKQWLKNLTYQPARIYDKPINSEQRLLWRYDKALSSGSNDGISPRFAQSYEKTKSLVKDNDVKAEHELNNVKQATKNLTEQAFYAFISSFVYAQAKDWPRYGEHVFDAWMLKDFLDNHSAYTATKNLFDYALYKQDHRLALEVANSFKTLSGIEISAQVYQSYYDSVQQSIEQHKEITKRYSISEESPAYHAITRREVQLETVSDNVEAQLRCKNHVENVSITEMLLIPSTAIDCRLLVRATEDTELTIVESGAVHIKLGEILD</sequence>
<comment type="caution">
    <text evidence="3">The sequence shown here is derived from an EMBL/GenBank/DDBJ whole genome shotgun (WGS) entry which is preliminary data.</text>
</comment>
<dbReference type="AlphaFoldDB" id="A0A3E0UB03"/>
<dbReference type="GO" id="GO:0055085">
    <property type="term" value="P:transmembrane transport"/>
    <property type="evidence" value="ECO:0007669"/>
    <property type="project" value="InterPro"/>
</dbReference>
<evidence type="ECO:0000313" key="4">
    <source>
        <dbReference type="Proteomes" id="UP000256999"/>
    </source>
</evidence>
<feature type="signal peptide" evidence="1">
    <location>
        <begin position="1"/>
        <end position="20"/>
    </location>
</feature>
<gene>
    <name evidence="3" type="ORF">DXX92_01465</name>
</gene>
<keyword evidence="1" id="KW-0732">Signal</keyword>
<organism evidence="3 4">
    <name type="scientific">Thalassotalea euphylliae</name>
    <dbReference type="NCBI Taxonomy" id="1655234"/>
    <lineage>
        <taxon>Bacteria</taxon>
        <taxon>Pseudomonadati</taxon>
        <taxon>Pseudomonadota</taxon>
        <taxon>Gammaproteobacteria</taxon>
        <taxon>Alteromonadales</taxon>
        <taxon>Colwelliaceae</taxon>
        <taxon>Thalassotalea</taxon>
    </lineage>
</organism>
<feature type="chain" id="PRO_5017685317" description="TonB C-terminal domain-containing protein" evidence="1">
    <location>
        <begin position="21"/>
        <end position="338"/>
    </location>
</feature>
<name>A0A3E0UB03_9GAMM</name>
<reference evidence="3 4" key="1">
    <citation type="submission" date="2018-08" db="EMBL/GenBank/DDBJ databases">
        <title>Thalassotalea euphylliae genome.</title>
        <authorList>
            <person name="Summers S."/>
            <person name="Rice S.A."/>
            <person name="Freckelton M.L."/>
            <person name="Nedved B.T."/>
            <person name="Hadfield M.G."/>
        </authorList>
    </citation>
    <scope>NUCLEOTIDE SEQUENCE [LARGE SCALE GENOMIC DNA]</scope>
    <source>
        <strain evidence="3 4">H2</strain>
    </source>
</reference>
<dbReference type="InterPro" id="IPR037682">
    <property type="entry name" value="TonB_C"/>
</dbReference>
<evidence type="ECO:0000259" key="2">
    <source>
        <dbReference type="PROSITE" id="PS52015"/>
    </source>
</evidence>